<evidence type="ECO:0000256" key="7">
    <source>
        <dbReference type="ARBA" id="ARBA00043129"/>
    </source>
</evidence>
<keyword evidence="2" id="KW-0489">Methyltransferase</keyword>
<sequence length="232" mass="26186">MENTDENKIDCENKDSPFYTDAAQYWASVPATVDGMLGGLSSISDIDLKGSQRFLNSIYQAVGRPGKERALDGGAGIGRITQGFLMKNFEVVDLVEQDPAFMDEAKRQLEPTNHRGQFFNMGLQNFTPEKEVYDVIWVQWVLGHLTDNDFISFLKRCQTGLKKNGLIILKENLTSSGQVEMDHTDSSVTRPHSLVVDIIEKSGMKIQKEQKQQRFPNDLYEVRMFALQPATS</sequence>
<comment type="catalytic activity">
    <reaction evidence="10">
        <text>N-terminal L-alanyl-L-prolyl-L-lysyl-[protein] + 3 S-adenosyl-L-methionine = N-terminal N,N,N-trimethyl-L-alanyl-L-prolyl-L-lysyl-[protein] + 3 S-adenosyl-L-homocysteine + 3 H(+)</text>
        <dbReference type="Rhea" id="RHEA:54712"/>
        <dbReference type="Rhea" id="RHEA-COMP:13785"/>
        <dbReference type="Rhea" id="RHEA-COMP:13971"/>
        <dbReference type="ChEBI" id="CHEBI:15378"/>
        <dbReference type="ChEBI" id="CHEBI:57856"/>
        <dbReference type="ChEBI" id="CHEBI:59789"/>
        <dbReference type="ChEBI" id="CHEBI:138057"/>
        <dbReference type="ChEBI" id="CHEBI:138315"/>
        <dbReference type="EC" id="2.1.1.244"/>
    </reaction>
</comment>
<dbReference type="SUPFAM" id="SSF53335">
    <property type="entry name" value="S-adenosyl-L-methionine-dependent methyltransferases"/>
    <property type="match status" value="1"/>
</dbReference>
<name>A0A9N6WXV3_9CRUS</name>
<keyword evidence="4 11" id="KW-0949">S-adenosyl-L-methionine</keyword>
<dbReference type="GO" id="GO:0005737">
    <property type="term" value="C:cytoplasm"/>
    <property type="evidence" value="ECO:0007669"/>
    <property type="project" value="TreeGrafter"/>
</dbReference>
<evidence type="ECO:0000256" key="11">
    <source>
        <dbReference type="PIRSR" id="PIRSR016958-1"/>
    </source>
</evidence>
<evidence type="ECO:0000256" key="4">
    <source>
        <dbReference type="ARBA" id="ARBA00022691"/>
    </source>
</evidence>
<comment type="catalytic activity">
    <reaction evidence="9">
        <text>N-terminal L-prolyl-L-prolyl-L-lysyl-[protein] + 2 S-adenosyl-L-methionine = N-terminal N,N-dimethyl-L-prolyl-L-prolyl-L-lysyl-[protein] + 2 S-adenosyl-L-homocysteine + 2 H(+)</text>
        <dbReference type="Rhea" id="RHEA:54736"/>
        <dbReference type="Rhea" id="RHEA-COMP:13787"/>
        <dbReference type="Rhea" id="RHEA-COMP:13974"/>
        <dbReference type="ChEBI" id="CHEBI:15378"/>
        <dbReference type="ChEBI" id="CHEBI:57856"/>
        <dbReference type="ChEBI" id="CHEBI:59789"/>
        <dbReference type="ChEBI" id="CHEBI:138059"/>
        <dbReference type="ChEBI" id="CHEBI:138318"/>
        <dbReference type="EC" id="2.1.1.244"/>
    </reaction>
</comment>
<dbReference type="Gene3D" id="3.40.50.150">
    <property type="entry name" value="Vaccinia Virus protein VP39"/>
    <property type="match status" value="1"/>
</dbReference>
<dbReference type="Pfam" id="PF05891">
    <property type="entry name" value="Methyltransf_PK"/>
    <property type="match status" value="1"/>
</dbReference>
<protein>
    <recommendedName>
        <fullName evidence="6">Alpha N-terminal protein methyltransferase 1</fullName>
        <ecNumber evidence="5">2.1.1.244</ecNumber>
    </recommendedName>
    <alternativeName>
        <fullName evidence="7">X-Pro-Lys N-terminal protein methyltransferase 1</fullName>
    </alternativeName>
</protein>
<dbReference type="InterPro" id="IPR029063">
    <property type="entry name" value="SAM-dependent_MTases_sf"/>
</dbReference>
<evidence type="ECO:0000256" key="9">
    <source>
        <dbReference type="ARBA" id="ARBA00047885"/>
    </source>
</evidence>
<dbReference type="EMBL" id="OC986177">
    <property type="protein sequence ID" value="CAG4642832.1"/>
    <property type="molecule type" value="Genomic_DNA"/>
</dbReference>
<feature type="binding site" evidence="11">
    <location>
        <begin position="123"/>
        <end position="124"/>
    </location>
    <ligand>
        <name>S-adenosyl-L-methionine</name>
        <dbReference type="ChEBI" id="CHEBI:59789"/>
    </ligand>
</feature>
<gene>
    <name evidence="12" type="primary">EOG090X0EJQ</name>
</gene>
<evidence type="ECO:0000256" key="3">
    <source>
        <dbReference type="ARBA" id="ARBA00022679"/>
    </source>
</evidence>
<reference evidence="12" key="1">
    <citation type="submission" date="2021-04" db="EMBL/GenBank/DDBJ databases">
        <authorList>
            <person name="Cornetti L."/>
        </authorList>
    </citation>
    <scope>NUCLEOTIDE SEQUENCE</scope>
</reference>
<dbReference type="CDD" id="cd02440">
    <property type="entry name" value="AdoMet_MTases"/>
    <property type="match status" value="1"/>
</dbReference>
<dbReference type="AlphaFoldDB" id="A0A9N6WXV3"/>
<dbReference type="GO" id="GO:0071885">
    <property type="term" value="F:N-terminal protein N-methyltransferase activity"/>
    <property type="evidence" value="ECO:0007669"/>
    <property type="project" value="UniProtKB-EC"/>
</dbReference>
<dbReference type="EC" id="2.1.1.244" evidence="5"/>
<evidence type="ECO:0000256" key="8">
    <source>
        <dbReference type="ARBA" id="ARBA00047306"/>
    </source>
</evidence>
<feature type="binding site" evidence="11">
    <location>
        <position position="74"/>
    </location>
    <ligand>
        <name>S-adenosyl-L-methionine</name>
        <dbReference type="ChEBI" id="CHEBI:59789"/>
    </ligand>
</feature>
<dbReference type="InterPro" id="IPR008576">
    <property type="entry name" value="MeTrfase_NTM1"/>
</dbReference>
<comment type="catalytic activity">
    <reaction evidence="8">
        <text>N-terminal L-seryl-L-prolyl-L-lysyl-[protein] + 3 S-adenosyl-L-methionine = N-terminal N,N,N-trimethyl-L-seryl-L-prolyl-L-lysyl-[protein] + 3 S-adenosyl-L-homocysteine + 3 H(+)</text>
        <dbReference type="Rhea" id="RHEA:54724"/>
        <dbReference type="Rhea" id="RHEA-COMP:13789"/>
        <dbReference type="Rhea" id="RHEA-COMP:13973"/>
        <dbReference type="ChEBI" id="CHEBI:15378"/>
        <dbReference type="ChEBI" id="CHEBI:57856"/>
        <dbReference type="ChEBI" id="CHEBI:59789"/>
        <dbReference type="ChEBI" id="CHEBI:138061"/>
        <dbReference type="ChEBI" id="CHEBI:138317"/>
        <dbReference type="EC" id="2.1.1.244"/>
    </reaction>
</comment>
<feature type="binding site" evidence="11">
    <location>
        <position position="139"/>
    </location>
    <ligand>
        <name>S-adenosyl-L-methionine</name>
        <dbReference type="ChEBI" id="CHEBI:59789"/>
    </ligand>
</feature>
<dbReference type="FunFam" id="3.40.50.150:FF:000025">
    <property type="entry name" value="N-terminal Xaa-Pro-Lys N-methyltransferase 1"/>
    <property type="match status" value="1"/>
</dbReference>
<evidence type="ECO:0000256" key="1">
    <source>
        <dbReference type="ARBA" id="ARBA00009059"/>
    </source>
</evidence>
<proteinExistence type="inferred from homology"/>
<dbReference type="PANTHER" id="PTHR12753:SF0">
    <property type="entry name" value="ALPHA N-TERMINAL PROTEIN METHYLTRANSFERASE 1"/>
    <property type="match status" value="1"/>
</dbReference>
<dbReference type="GO" id="GO:0032259">
    <property type="term" value="P:methylation"/>
    <property type="evidence" value="ECO:0007669"/>
    <property type="project" value="UniProtKB-KW"/>
</dbReference>
<evidence type="ECO:0000313" key="12">
    <source>
        <dbReference type="EMBL" id="CAG4642832.1"/>
    </source>
</evidence>
<keyword evidence="3" id="KW-0808">Transferase</keyword>
<evidence type="ECO:0000256" key="10">
    <source>
        <dbReference type="ARBA" id="ARBA00048167"/>
    </source>
</evidence>
<evidence type="ECO:0000256" key="6">
    <source>
        <dbReference type="ARBA" id="ARBA00039449"/>
    </source>
</evidence>
<dbReference type="PIRSF" id="PIRSF016958">
    <property type="entry name" value="DUF858_MeTrfase_lik"/>
    <property type="match status" value="1"/>
</dbReference>
<organism evidence="12">
    <name type="scientific">Evadne anonyx</name>
    <dbReference type="NCBI Taxonomy" id="141404"/>
    <lineage>
        <taxon>Eukaryota</taxon>
        <taxon>Metazoa</taxon>
        <taxon>Ecdysozoa</taxon>
        <taxon>Arthropoda</taxon>
        <taxon>Crustacea</taxon>
        <taxon>Branchiopoda</taxon>
        <taxon>Diplostraca</taxon>
        <taxon>Cladocera</taxon>
        <taxon>Onychopoda</taxon>
        <taxon>Podonidae</taxon>
        <taxon>Evadne</taxon>
    </lineage>
</organism>
<evidence type="ECO:0000256" key="5">
    <source>
        <dbReference type="ARBA" id="ARBA00039112"/>
    </source>
</evidence>
<feature type="binding site" evidence="11">
    <location>
        <position position="79"/>
    </location>
    <ligand>
        <name>S-adenosyl-L-methionine</name>
        <dbReference type="ChEBI" id="CHEBI:59789"/>
    </ligand>
</feature>
<accession>A0A9N6WXV3</accession>
<evidence type="ECO:0000256" key="2">
    <source>
        <dbReference type="ARBA" id="ARBA00022603"/>
    </source>
</evidence>
<dbReference type="PANTHER" id="PTHR12753">
    <property type="entry name" value="AD-003 - RELATED"/>
    <property type="match status" value="1"/>
</dbReference>
<comment type="similarity">
    <text evidence="1">Belongs to the methyltransferase superfamily. NTM1 family.</text>
</comment>